<feature type="region of interest" description="Disordered" evidence="1">
    <location>
        <begin position="1281"/>
        <end position="1355"/>
    </location>
</feature>
<feature type="compositionally biased region" description="Pro residues" evidence="1">
    <location>
        <begin position="483"/>
        <end position="496"/>
    </location>
</feature>
<feature type="compositionally biased region" description="Polar residues" evidence="1">
    <location>
        <begin position="1024"/>
        <end position="1040"/>
    </location>
</feature>
<feature type="compositionally biased region" description="Basic and acidic residues" evidence="1">
    <location>
        <begin position="244"/>
        <end position="253"/>
    </location>
</feature>
<feature type="compositionally biased region" description="Polar residues" evidence="1">
    <location>
        <begin position="318"/>
        <end position="329"/>
    </location>
</feature>
<dbReference type="Proteomes" id="UP001521116">
    <property type="component" value="Unassembled WGS sequence"/>
</dbReference>
<gene>
    <name evidence="2" type="ORF">SLS56_006120</name>
</gene>
<feature type="compositionally biased region" description="Polar residues" evidence="1">
    <location>
        <begin position="982"/>
        <end position="1008"/>
    </location>
</feature>
<feature type="compositionally biased region" description="Polar residues" evidence="1">
    <location>
        <begin position="433"/>
        <end position="448"/>
    </location>
</feature>
<keyword evidence="3" id="KW-1185">Reference proteome</keyword>
<feature type="compositionally biased region" description="Low complexity" evidence="1">
    <location>
        <begin position="1334"/>
        <end position="1345"/>
    </location>
</feature>
<feature type="region of interest" description="Disordered" evidence="1">
    <location>
        <begin position="625"/>
        <end position="906"/>
    </location>
</feature>
<dbReference type="EMBL" id="JAJVDC020000067">
    <property type="protein sequence ID" value="KAL1627977.1"/>
    <property type="molecule type" value="Genomic_DNA"/>
</dbReference>
<accession>A0ABR3SRJ6</accession>
<feature type="compositionally biased region" description="Basic and acidic residues" evidence="1">
    <location>
        <begin position="411"/>
        <end position="428"/>
    </location>
</feature>
<feature type="compositionally biased region" description="Polar residues" evidence="1">
    <location>
        <begin position="856"/>
        <end position="885"/>
    </location>
</feature>
<dbReference type="InterPro" id="IPR019727">
    <property type="entry name" value="ATP_synth_F0_fsu_mt_fun"/>
</dbReference>
<sequence length="1355" mass="143630">MSYIAKRGLSTLIPPKIASPNAIGGAQDAVRMQRVVSFYEKLPRGPAPAPQPKGLLERYQARYFGKNPSAMPLVHLIGGLIVIGYAQNYYFHLPDKDNRSNGASSADTVSRLVMAEQITHDVVNEAQSMGGPSPIDVNATTTSDSSAGAAPDTNSANQDQPATSSTTATNHSALPLKTVPPPDSSDAAKASLAVDGSQKQPASDATPEVPKEPTFNGNAASLPPLDDPAGLQSAADTSGGSDTDTSRAGKDGTRSTVKKPTSFKSVSVTKNFLAKTAVSAPVKVGDKAPTSQASISTQPTAKPRLVAKSGSGVGSAIGRSSLSKLNGASTGPDPNMVWNKNRLKQFTDEELKQQFGIHMATRLQADEDTKESKWADIDEDEDENWAPETVEWMDGTKSTVKPAEPSPPPEEPLKPEVKKEEKPPEESKPATPSLSRPSSTGPSLTGGTKTILKPGGAGGTRQGGLLSKGQSDNGKATLSKSPAPTPAKSPWAPLPPVEKVSPVVTHAQVEQPATSRFSQRDPHGFDALPPAPSPAKEIAADDFNRSWRDDRGPRELFNSQSGRHQGLAYLKSLGLAVVLLRMSAAEVPVSPQAVASSPAPSDVANGTVDPMVSYQEQVKIQEQMMREKIERARAEKQKRREQEEKEEAERKERLRLKLEALGPPPSKAEKSSPPPLNGEPQTQQKPTVQSPPKPPVPTAEGEVAQYGMMKVHQPHPVKRTSAEASHLRPSEQSRRDVKSPERKAASPVKSPSVPAAEAAKTQPDGAGALEEAAATAEQKVPAWKPSVASGTPWGSMRRHGMGGNVWGPPNQERGIGNGTFGHTQQSVQPQAPGAPGPIAPPAATTKLPTSPPRFTQPPTTEQPSSFASQPELRSQPSIAQHSTAMATAAVAPPGPIAPPKAPRPAFDVSAWSANSIAESDAKLARAREEKYQANRGKPLPAFNETFKQTAIEGSLDRRRVLETKSTVHLQPNHVSKGEAGPQDQTPHANHTEQSSRSTPIPFSESYRSSVAEESPALRPIGSEKVQSSPGSNSAQGNRSSRFFPRNQDALDAIHATVSQLTFNEDSPPPPETSSHPAFTGDIQHPIVKLPQKIKVKLPPAMSSQSSSPVTMPARPGFGRLGSQPIVAQPGWQERINGLLGRSSAPAPSPPKPATSLAVASATKAPLDHTGPRAGATVSLPSKQAPLVVFASSYDHSSVSKSAFEEVMSVPEAFSAPTVRIPKDSHMNAGLAPVATPTSRPGSRFYKNTDVFSIDPAFAPVAECEHNAQGIVITIHMPASETVKTRIMPRRRNQSRKPSGYNNKKRNITPRENSNSGPRPRKTSGSVPPGIPWGNNNNKTSSPSSPWGRRTSGAVH</sequence>
<organism evidence="2 3">
    <name type="scientific">Neofusicoccum ribis</name>
    <dbReference type="NCBI Taxonomy" id="45134"/>
    <lineage>
        <taxon>Eukaryota</taxon>
        <taxon>Fungi</taxon>
        <taxon>Dikarya</taxon>
        <taxon>Ascomycota</taxon>
        <taxon>Pezizomycotina</taxon>
        <taxon>Dothideomycetes</taxon>
        <taxon>Dothideomycetes incertae sedis</taxon>
        <taxon>Botryosphaeriales</taxon>
        <taxon>Botryosphaeriaceae</taxon>
        <taxon>Neofusicoccum</taxon>
    </lineage>
</organism>
<feature type="region of interest" description="Disordered" evidence="1">
    <location>
        <begin position="126"/>
        <end position="262"/>
    </location>
</feature>
<dbReference type="PANTHER" id="PTHR28161">
    <property type="entry name" value="ATP SYNTHASE SUBUNIT F, MITOCHONDRIAL"/>
    <property type="match status" value="1"/>
</dbReference>
<feature type="compositionally biased region" description="Polar residues" evidence="1">
    <location>
        <begin position="289"/>
        <end position="300"/>
    </location>
</feature>
<evidence type="ECO:0008006" key="4">
    <source>
        <dbReference type="Google" id="ProtNLM"/>
    </source>
</evidence>
<feature type="region of interest" description="Disordered" evidence="1">
    <location>
        <begin position="927"/>
        <end position="1075"/>
    </location>
</feature>
<feature type="compositionally biased region" description="Low complexity" evidence="1">
    <location>
        <begin position="139"/>
        <end position="153"/>
    </location>
</feature>
<feature type="region of interest" description="Disordered" evidence="1">
    <location>
        <begin position="287"/>
        <end position="337"/>
    </location>
</feature>
<comment type="caution">
    <text evidence="2">The sequence shown here is derived from an EMBL/GenBank/DDBJ whole genome shotgun (WGS) entry which is preliminary data.</text>
</comment>
<feature type="region of interest" description="Disordered" evidence="1">
    <location>
        <begin position="363"/>
        <end position="537"/>
    </location>
</feature>
<evidence type="ECO:0000313" key="2">
    <source>
        <dbReference type="EMBL" id="KAL1627977.1"/>
    </source>
</evidence>
<feature type="compositionally biased region" description="Basic and acidic residues" evidence="1">
    <location>
        <begin position="364"/>
        <end position="376"/>
    </location>
</feature>
<dbReference type="PANTHER" id="PTHR28161:SF1">
    <property type="entry name" value="ATP SYNTHASE SUBUNIT F, MITOCHONDRIAL"/>
    <property type="match status" value="1"/>
</dbReference>
<feature type="region of interest" description="Disordered" evidence="1">
    <location>
        <begin position="1138"/>
        <end position="1177"/>
    </location>
</feature>
<feature type="compositionally biased region" description="Pro residues" evidence="1">
    <location>
        <begin position="892"/>
        <end position="902"/>
    </location>
</feature>
<reference evidence="2 3" key="1">
    <citation type="submission" date="2024-02" db="EMBL/GenBank/DDBJ databases">
        <title>De novo assembly and annotation of 12 fungi associated with fruit tree decline syndrome in Ontario, Canada.</title>
        <authorList>
            <person name="Sulman M."/>
            <person name="Ellouze W."/>
            <person name="Ilyukhin E."/>
        </authorList>
    </citation>
    <scope>NUCLEOTIDE SEQUENCE [LARGE SCALE GENOMIC DNA]</scope>
    <source>
        <strain evidence="2 3">M1-105</strain>
    </source>
</reference>
<evidence type="ECO:0000256" key="1">
    <source>
        <dbReference type="SAM" id="MobiDB-lite"/>
    </source>
</evidence>
<feature type="compositionally biased region" description="Low complexity" evidence="1">
    <location>
        <begin position="589"/>
        <end position="604"/>
    </location>
</feature>
<feature type="region of interest" description="Disordered" evidence="1">
    <location>
        <begin position="589"/>
        <end position="610"/>
    </location>
</feature>
<protein>
    <recommendedName>
        <fullName evidence="4">ATP synthase subunit f, mitochondrial</fullName>
    </recommendedName>
</protein>
<feature type="compositionally biased region" description="Basic and acidic residues" evidence="1">
    <location>
        <begin position="725"/>
        <end position="744"/>
    </location>
</feature>
<feature type="compositionally biased region" description="Polar residues" evidence="1">
    <location>
        <begin position="468"/>
        <end position="478"/>
    </location>
</feature>
<feature type="compositionally biased region" description="Polar residues" evidence="1">
    <location>
        <begin position="963"/>
        <end position="973"/>
    </location>
</feature>
<proteinExistence type="predicted"/>
<name>A0ABR3SRJ6_9PEZI</name>
<evidence type="ECO:0000313" key="3">
    <source>
        <dbReference type="Proteomes" id="UP001521116"/>
    </source>
</evidence>
<feature type="compositionally biased region" description="Basic and acidic residues" evidence="1">
    <location>
        <begin position="625"/>
        <end position="658"/>
    </location>
</feature>
<dbReference type="Pfam" id="PF10791">
    <property type="entry name" value="F1F0-ATPsyn_F"/>
    <property type="match status" value="1"/>
</dbReference>
<feature type="compositionally biased region" description="Polar residues" evidence="1">
    <location>
        <begin position="234"/>
        <end position="243"/>
    </location>
</feature>
<feature type="compositionally biased region" description="Low complexity" evidence="1">
    <location>
        <begin position="765"/>
        <end position="777"/>
    </location>
</feature>
<feature type="compositionally biased region" description="Pro residues" evidence="1">
    <location>
        <begin position="662"/>
        <end position="677"/>
    </location>
</feature>